<evidence type="ECO:0000256" key="1">
    <source>
        <dbReference type="ARBA" id="ARBA00001947"/>
    </source>
</evidence>
<evidence type="ECO:0000256" key="4">
    <source>
        <dbReference type="ARBA" id="ARBA00022670"/>
    </source>
</evidence>
<dbReference type="PANTHER" id="PTHR28570:SF4">
    <property type="entry name" value="VACUOLAR AMINOPEPTIDASE 1"/>
    <property type="match status" value="1"/>
</dbReference>
<dbReference type="SUPFAM" id="SSF101821">
    <property type="entry name" value="Aminopeptidase/glucanase lid domain"/>
    <property type="match status" value="1"/>
</dbReference>
<dbReference type="Pfam" id="PF02127">
    <property type="entry name" value="Peptidase_M18"/>
    <property type="match status" value="1"/>
</dbReference>
<gene>
    <name evidence="10" type="ORF">AWRI3578_g519</name>
</gene>
<name>A0A1E5RW78_9ASCO</name>
<dbReference type="GO" id="GO:0006508">
    <property type="term" value="P:proteolysis"/>
    <property type="evidence" value="ECO:0007669"/>
    <property type="project" value="UniProtKB-KW"/>
</dbReference>
<dbReference type="GO" id="GO:0000324">
    <property type="term" value="C:fungal-type vacuole"/>
    <property type="evidence" value="ECO:0007669"/>
    <property type="project" value="TreeGrafter"/>
</dbReference>
<evidence type="ECO:0000256" key="5">
    <source>
        <dbReference type="ARBA" id="ARBA00022723"/>
    </source>
</evidence>
<organism evidence="10 11">
    <name type="scientific">Hanseniaspora opuntiae</name>
    <dbReference type="NCBI Taxonomy" id="211096"/>
    <lineage>
        <taxon>Eukaryota</taxon>
        <taxon>Fungi</taxon>
        <taxon>Dikarya</taxon>
        <taxon>Ascomycota</taxon>
        <taxon>Saccharomycotina</taxon>
        <taxon>Saccharomycetes</taxon>
        <taxon>Saccharomycodales</taxon>
        <taxon>Saccharomycodaceae</taxon>
        <taxon>Hanseniaspora</taxon>
    </lineage>
</organism>
<dbReference type="Proteomes" id="UP000095605">
    <property type="component" value="Unassembled WGS sequence"/>
</dbReference>
<dbReference type="InterPro" id="IPR001948">
    <property type="entry name" value="Peptidase_M18"/>
</dbReference>
<protein>
    <submittedName>
        <fullName evidence="10">Vacuolar aminopeptidase 1</fullName>
    </submittedName>
</protein>
<dbReference type="PANTHER" id="PTHR28570">
    <property type="entry name" value="ASPARTYL AMINOPEPTIDASE"/>
    <property type="match status" value="1"/>
</dbReference>
<dbReference type="InterPro" id="IPR023358">
    <property type="entry name" value="Peptidase_M18_dom2"/>
</dbReference>
<evidence type="ECO:0000256" key="6">
    <source>
        <dbReference type="ARBA" id="ARBA00022801"/>
    </source>
</evidence>
<evidence type="ECO:0000256" key="8">
    <source>
        <dbReference type="ARBA" id="ARBA00023049"/>
    </source>
</evidence>
<dbReference type="PRINTS" id="PR00932">
    <property type="entry name" value="AMINO1PTASE"/>
</dbReference>
<dbReference type="EMBL" id="LPNL01000002">
    <property type="protein sequence ID" value="OEJ91230.1"/>
    <property type="molecule type" value="Genomic_DNA"/>
</dbReference>
<dbReference type="Gene3D" id="3.40.630.10">
    <property type="entry name" value="Zn peptidases"/>
    <property type="match status" value="1"/>
</dbReference>
<accession>A0A1E5RW78</accession>
<dbReference type="AlphaFoldDB" id="A0A1E5RW78"/>
<keyword evidence="7 9" id="KW-0862">Zinc</keyword>
<comment type="cofactor">
    <cofactor evidence="1">
        <name>Zn(2+)</name>
        <dbReference type="ChEBI" id="CHEBI:29105"/>
    </cofactor>
</comment>
<sequence>MSNQQFTAAEAILMLKNTLENMAIDQAEKPEPVKAEFFGSKKPFNLTNEELLQKGQDYIDFTYESPTIYHVVDNLSKDLENNGFVYISEKEYDQWKNLKKGAKYYTKRGDSSLLAFTLGSKWEPKSGCGAIGSHIDALHVKLKPSSIKNTFEGYELLGVAPYSGTLNELWLNRDLGLGGRVIIKDSKTKKFSSVLIDSTPDCIAFIPSLAVHYGAPADFPYDKENQTIPVLGYFNDESKDVDEPTSEEKKSALFGKHSINLLRYIAKLANVKVSDLYQLDLELYDIQKGTFAGLKKDFLISPRQDDRLCSYPALQSLITYSNIVNLEKDNNLNVVALYDKEEVGSLDRQGAKSGIFDNTITRILSSYSPEDPELLLRTCLSNSFFISADVIHLHNPNFDHVYLENHKPKPNQGVTISLDSNGHMATDMVGVAIIEEIARINGDKTQYFQIKNNSRSGGTIGPSIACTGASGVRVIDLGIAEMSMHAIREVTGSKDVGLGIRFFVNFFKTYREVVENFGDL</sequence>
<reference evidence="11" key="1">
    <citation type="journal article" date="2016" name="Genome Announc.">
        <title>Genome sequences of three species of Hanseniaspora isolated from spontaneous wine fermentations.</title>
        <authorList>
            <person name="Sternes P.R."/>
            <person name="Lee D."/>
            <person name="Kutyna D.R."/>
            <person name="Borneman A.R."/>
        </authorList>
    </citation>
    <scope>NUCLEOTIDE SEQUENCE [LARGE SCALE GENOMIC DNA]</scope>
    <source>
        <strain evidence="11">AWRI3578</strain>
    </source>
</reference>
<keyword evidence="11" id="KW-1185">Reference proteome</keyword>
<keyword evidence="6 9" id="KW-0378">Hydrolase</keyword>
<dbReference type="CDD" id="cd05658">
    <property type="entry name" value="M18_DAP"/>
    <property type="match status" value="1"/>
</dbReference>
<evidence type="ECO:0000313" key="11">
    <source>
        <dbReference type="Proteomes" id="UP000095605"/>
    </source>
</evidence>
<comment type="caution">
    <text evidence="10">The sequence shown here is derived from an EMBL/GenBank/DDBJ whole genome shotgun (WGS) entry which is preliminary data.</text>
</comment>
<dbReference type="GO" id="GO:0008270">
    <property type="term" value="F:zinc ion binding"/>
    <property type="evidence" value="ECO:0007669"/>
    <property type="project" value="InterPro"/>
</dbReference>
<dbReference type="OrthoDB" id="9880441at2759"/>
<keyword evidence="4 9" id="KW-0645">Protease</keyword>
<keyword evidence="8 9" id="KW-0482">Metalloprotease</keyword>
<evidence type="ECO:0000313" key="10">
    <source>
        <dbReference type="EMBL" id="OEJ91230.1"/>
    </source>
</evidence>
<evidence type="ECO:0000256" key="2">
    <source>
        <dbReference type="ARBA" id="ARBA00008290"/>
    </source>
</evidence>
<keyword evidence="3 9" id="KW-0031">Aminopeptidase</keyword>
<dbReference type="SUPFAM" id="SSF53187">
    <property type="entry name" value="Zn-dependent exopeptidases"/>
    <property type="match status" value="1"/>
</dbReference>
<evidence type="ECO:0000256" key="9">
    <source>
        <dbReference type="RuleBase" id="RU004386"/>
    </source>
</evidence>
<dbReference type="GO" id="GO:0070006">
    <property type="term" value="F:metalloaminopeptidase activity"/>
    <property type="evidence" value="ECO:0007669"/>
    <property type="project" value="TreeGrafter"/>
</dbReference>
<keyword evidence="5 9" id="KW-0479">Metal-binding</keyword>
<proteinExistence type="inferred from homology"/>
<evidence type="ECO:0000256" key="7">
    <source>
        <dbReference type="ARBA" id="ARBA00022833"/>
    </source>
</evidence>
<dbReference type="Gene3D" id="2.30.250.10">
    <property type="entry name" value="Aminopeptidase i, Domain 2"/>
    <property type="match status" value="1"/>
</dbReference>
<evidence type="ECO:0000256" key="3">
    <source>
        <dbReference type="ARBA" id="ARBA00022438"/>
    </source>
</evidence>
<comment type="similarity">
    <text evidence="2 9">Belongs to the peptidase M18 family.</text>
</comment>